<evidence type="ECO:0000313" key="3">
    <source>
        <dbReference type="Proteomes" id="UP000765509"/>
    </source>
</evidence>
<keyword evidence="3" id="KW-1185">Reference proteome</keyword>
<evidence type="ECO:0000313" key="2">
    <source>
        <dbReference type="EMBL" id="MBW0460599.1"/>
    </source>
</evidence>
<feature type="region of interest" description="Disordered" evidence="1">
    <location>
        <begin position="71"/>
        <end position="90"/>
    </location>
</feature>
<gene>
    <name evidence="2" type="ORF">O181_000314</name>
</gene>
<protein>
    <submittedName>
        <fullName evidence="2">Uncharacterized protein</fullName>
    </submittedName>
</protein>
<sequence length="90" mass="10309">MPTLIHKLASTALYNHLRQQPMLLTPFPRPQLCDHPCRILSHPYHDYAPAVPYRYAPDTANHLYASTPPPFTMLTLPQRPQNMTQTPPHA</sequence>
<name>A0A9Q3GAT6_9BASI</name>
<feature type="compositionally biased region" description="Polar residues" evidence="1">
    <location>
        <begin position="78"/>
        <end position="90"/>
    </location>
</feature>
<accession>A0A9Q3GAT6</accession>
<reference evidence="2" key="1">
    <citation type="submission" date="2021-03" db="EMBL/GenBank/DDBJ databases">
        <title>Draft genome sequence of rust myrtle Austropuccinia psidii MF-1, a brazilian biotype.</title>
        <authorList>
            <person name="Quecine M.C."/>
            <person name="Pachon D.M.R."/>
            <person name="Bonatelli M.L."/>
            <person name="Correr F.H."/>
            <person name="Franceschini L.M."/>
            <person name="Leite T.F."/>
            <person name="Margarido G.R.A."/>
            <person name="Almeida C.A."/>
            <person name="Ferrarezi J.A."/>
            <person name="Labate C.A."/>
        </authorList>
    </citation>
    <scope>NUCLEOTIDE SEQUENCE</scope>
    <source>
        <strain evidence="2">MF-1</strain>
    </source>
</reference>
<proteinExistence type="predicted"/>
<dbReference type="EMBL" id="AVOT02000034">
    <property type="protein sequence ID" value="MBW0460599.1"/>
    <property type="molecule type" value="Genomic_DNA"/>
</dbReference>
<dbReference type="Proteomes" id="UP000765509">
    <property type="component" value="Unassembled WGS sequence"/>
</dbReference>
<organism evidence="2 3">
    <name type="scientific">Austropuccinia psidii MF-1</name>
    <dbReference type="NCBI Taxonomy" id="1389203"/>
    <lineage>
        <taxon>Eukaryota</taxon>
        <taxon>Fungi</taxon>
        <taxon>Dikarya</taxon>
        <taxon>Basidiomycota</taxon>
        <taxon>Pucciniomycotina</taxon>
        <taxon>Pucciniomycetes</taxon>
        <taxon>Pucciniales</taxon>
        <taxon>Sphaerophragmiaceae</taxon>
        <taxon>Austropuccinia</taxon>
    </lineage>
</organism>
<dbReference type="AlphaFoldDB" id="A0A9Q3GAT6"/>
<comment type="caution">
    <text evidence="2">The sequence shown here is derived from an EMBL/GenBank/DDBJ whole genome shotgun (WGS) entry which is preliminary data.</text>
</comment>
<evidence type="ECO:0000256" key="1">
    <source>
        <dbReference type="SAM" id="MobiDB-lite"/>
    </source>
</evidence>